<keyword evidence="5" id="KW-0997">Cell inner membrane</keyword>
<feature type="chain" id="PRO_5008691765" evidence="11">
    <location>
        <begin position="22"/>
        <end position="397"/>
    </location>
</feature>
<organism evidence="16 17">
    <name type="scientific">Kosakonia oryziphila</name>
    <dbReference type="NCBI Taxonomy" id="1005667"/>
    <lineage>
        <taxon>Bacteria</taxon>
        <taxon>Pseudomonadati</taxon>
        <taxon>Pseudomonadota</taxon>
        <taxon>Gammaproteobacteria</taxon>
        <taxon>Enterobacterales</taxon>
        <taxon>Enterobacteriaceae</taxon>
        <taxon>Kosakonia</taxon>
    </lineage>
</organism>
<feature type="domain" description="Multidrug resistance protein MdtA-like barrel-sandwich hybrid" evidence="13">
    <location>
        <begin position="64"/>
        <end position="207"/>
    </location>
</feature>
<dbReference type="SUPFAM" id="SSF111369">
    <property type="entry name" value="HlyD-like secretion proteins"/>
    <property type="match status" value="1"/>
</dbReference>
<dbReference type="AlphaFoldDB" id="A0A1C4FBY2"/>
<keyword evidence="6 11" id="KW-0732">Signal</keyword>
<feature type="domain" description="Multidrug resistance protein MdtA-like C-terminal permuted SH3" evidence="15">
    <location>
        <begin position="304"/>
        <end position="366"/>
    </location>
</feature>
<feature type="region of interest" description="Disordered" evidence="10">
    <location>
        <begin position="372"/>
        <end position="397"/>
    </location>
</feature>
<evidence type="ECO:0000259" key="13">
    <source>
        <dbReference type="Pfam" id="PF25917"/>
    </source>
</evidence>
<dbReference type="OrthoDB" id="9800613at2"/>
<dbReference type="FunFam" id="2.40.30.170:FF:000001">
    <property type="entry name" value="Multidrug resistance efflux transporter MdtE"/>
    <property type="match status" value="1"/>
</dbReference>
<reference evidence="17" key="1">
    <citation type="submission" date="2016-08" db="EMBL/GenBank/DDBJ databases">
        <authorList>
            <person name="Varghese N."/>
            <person name="Submissions Spin"/>
        </authorList>
    </citation>
    <scope>NUCLEOTIDE SEQUENCE [LARGE SCALE GENOMIC DNA]</scope>
    <source>
        <strain evidence="17">REICA_142</strain>
    </source>
</reference>
<dbReference type="InterPro" id="IPR058628">
    <property type="entry name" value="AcrA"/>
</dbReference>
<evidence type="ECO:0000259" key="14">
    <source>
        <dbReference type="Pfam" id="PF25944"/>
    </source>
</evidence>
<dbReference type="Pfam" id="PF25917">
    <property type="entry name" value="BSH_RND"/>
    <property type="match status" value="1"/>
</dbReference>
<keyword evidence="4" id="KW-1003">Cell membrane</keyword>
<dbReference type="InterPro" id="IPR006143">
    <property type="entry name" value="RND_pump_MFP"/>
</dbReference>
<dbReference type="Pfam" id="PF25944">
    <property type="entry name" value="Beta-barrel_RND"/>
    <property type="match status" value="1"/>
</dbReference>
<dbReference type="GO" id="GO:0140330">
    <property type="term" value="P:xenobiotic detoxification by transmembrane export across the cell outer membrane"/>
    <property type="evidence" value="ECO:0007669"/>
    <property type="project" value="UniProtKB-ARBA"/>
</dbReference>
<dbReference type="Gene3D" id="2.40.420.20">
    <property type="match status" value="1"/>
</dbReference>
<evidence type="ECO:0000256" key="4">
    <source>
        <dbReference type="ARBA" id="ARBA00022475"/>
    </source>
</evidence>
<dbReference type="NCBIfam" id="TIGR01730">
    <property type="entry name" value="RND_mfp"/>
    <property type="match status" value="1"/>
</dbReference>
<name>A0A1C4FBY2_9ENTR</name>
<evidence type="ECO:0000256" key="8">
    <source>
        <dbReference type="ARBA" id="ARBA00023139"/>
    </source>
</evidence>
<dbReference type="RefSeq" id="WP_090137070.1">
    <property type="nucleotide sequence ID" value="NZ_FMBC01000034.1"/>
</dbReference>
<evidence type="ECO:0000256" key="2">
    <source>
        <dbReference type="ARBA" id="ARBA00009477"/>
    </source>
</evidence>
<evidence type="ECO:0000256" key="9">
    <source>
        <dbReference type="ARBA" id="ARBA00023288"/>
    </source>
</evidence>
<dbReference type="InterPro" id="IPR058627">
    <property type="entry name" value="MdtA-like_C"/>
</dbReference>
<keyword evidence="3" id="KW-0813">Transport</keyword>
<dbReference type="Gene3D" id="2.40.50.100">
    <property type="match status" value="1"/>
</dbReference>
<feature type="domain" description="Multidrug resistance protein MdtA-like beta-barrel" evidence="14">
    <location>
        <begin position="211"/>
        <end position="300"/>
    </location>
</feature>
<evidence type="ECO:0000259" key="12">
    <source>
        <dbReference type="Pfam" id="PF25876"/>
    </source>
</evidence>
<dbReference type="Proteomes" id="UP000198515">
    <property type="component" value="Unassembled WGS sequence"/>
</dbReference>
<dbReference type="Gene3D" id="1.10.287.470">
    <property type="entry name" value="Helix hairpin bin"/>
    <property type="match status" value="1"/>
</dbReference>
<dbReference type="Gene3D" id="2.40.30.170">
    <property type="match status" value="1"/>
</dbReference>
<proteinExistence type="inferred from homology"/>
<keyword evidence="17" id="KW-1185">Reference proteome</keyword>
<dbReference type="InterPro" id="IPR058626">
    <property type="entry name" value="MdtA-like_b-barrel"/>
</dbReference>
<dbReference type="EMBL" id="FMBC01000034">
    <property type="protein sequence ID" value="SCC53519.1"/>
    <property type="molecule type" value="Genomic_DNA"/>
</dbReference>
<evidence type="ECO:0000256" key="10">
    <source>
        <dbReference type="SAM" id="MobiDB-lite"/>
    </source>
</evidence>
<evidence type="ECO:0000256" key="1">
    <source>
        <dbReference type="ARBA" id="ARBA00004519"/>
    </source>
</evidence>
<dbReference type="GO" id="GO:0046677">
    <property type="term" value="P:response to antibiotic"/>
    <property type="evidence" value="ECO:0007669"/>
    <property type="project" value="TreeGrafter"/>
</dbReference>
<gene>
    <name evidence="16" type="ORF">GA0061070_103442</name>
</gene>
<dbReference type="PROSITE" id="PS51257">
    <property type="entry name" value="PROKAR_LIPOPROTEIN"/>
    <property type="match status" value="1"/>
</dbReference>
<dbReference type="Pfam" id="PF25876">
    <property type="entry name" value="HH_MFP_RND"/>
    <property type="match status" value="1"/>
</dbReference>
<sequence>MNKNRGFTPLAVVLMLSGSLALTGCDDKPAQHGAGQMPEVGVVTVKTEPLQVTTELPGRTTAFRIAEVRPQVNGIILKRNFTEGSDVEAGVSLYQIDPATYQAAYDSAKGDLAKAQAAANIAQMTVNRYQKLLGTKYISQQDYDTAQSDAQQANASVVAAKAAVESARINLAYTKVISPISGRIGTSTFTEGALVQNGQATALTTVQQLDPIYVDVTQSSNDFLRLQQEMANGTLKQENGKAKVQLVTNDGVQYAQEGTLEFSGVTVDQTTGSITLRAVFPNPNHALLPGMFVRAKLEEGINTNAMLVPQQGVTRTPRGGATAMVVGEGDKVEVRNIVANQAIGDKWLVTEGLKSGDRVIIAGLQKVKPGVQVKAQEVTSDNKEQAQTGGQSEKPKS</sequence>
<keyword evidence="8" id="KW-0564">Palmitate</keyword>
<feature type="domain" description="Multidrug resistance protein MdtA-like alpha-helical hairpin" evidence="12">
    <location>
        <begin position="105"/>
        <end position="174"/>
    </location>
</feature>
<evidence type="ECO:0000313" key="16">
    <source>
        <dbReference type="EMBL" id="SCC53519.1"/>
    </source>
</evidence>
<evidence type="ECO:0000256" key="3">
    <source>
        <dbReference type="ARBA" id="ARBA00022448"/>
    </source>
</evidence>
<comment type="subcellular location">
    <subcellularLocation>
        <location evidence="1">Cell inner membrane</location>
        <topology evidence="1">Lipid-anchor</topology>
    </subcellularLocation>
</comment>
<keyword evidence="9" id="KW-0449">Lipoprotein</keyword>
<dbReference type="InterPro" id="IPR058625">
    <property type="entry name" value="MdtA-like_BSH"/>
</dbReference>
<dbReference type="Pfam" id="PF25967">
    <property type="entry name" value="RND-MFP_C"/>
    <property type="match status" value="1"/>
</dbReference>
<accession>A0A1C4FBY2</accession>
<evidence type="ECO:0000259" key="15">
    <source>
        <dbReference type="Pfam" id="PF25967"/>
    </source>
</evidence>
<evidence type="ECO:0000313" key="17">
    <source>
        <dbReference type="Proteomes" id="UP000198515"/>
    </source>
</evidence>
<dbReference type="FunFam" id="1.10.287.470:FF:000002">
    <property type="entry name" value="Efflux RND transporter periplasmic adaptor subunit"/>
    <property type="match status" value="1"/>
</dbReference>
<evidence type="ECO:0000256" key="6">
    <source>
        <dbReference type="ARBA" id="ARBA00022729"/>
    </source>
</evidence>
<dbReference type="GO" id="GO:0015721">
    <property type="term" value="P:bile acid and bile salt transport"/>
    <property type="evidence" value="ECO:0007669"/>
    <property type="project" value="TreeGrafter"/>
</dbReference>
<feature type="signal peptide" evidence="11">
    <location>
        <begin position="1"/>
        <end position="21"/>
    </location>
</feature>
<evidence type="ECO:0000256" key="7">
    <source>
        <dbReference type="ARBA" id="ARBA00023136"/>
    </source>
</evidence>
<dbReference type="FunFam" id="2.40.420.20:FF:000001">
    <property type="entry name" value="Efflux RND transporter periplasmic adaptor subunit"/>
    <property type="match status" value="1"/>
</dbReference>
<keyword evidence="7" id="KW-0472">Membrane</keyword>
<evidence type="ECO:0000256" key="5">
    <source>
        <dbReference type="ARBA" id="ARBA00022519"/>
    </source>
</evidence>
<dbReference type="PANTHER" id="PTHR30158:SF3">
    <property type="entry name" value="MULTIDRUG EFFLUX PUMP SUBUNIT ACRA-RELATED"/>
    <property type="match status" value="1"/>
</dbReference>
<dbReference type="NCBIfam" id="NF011604">
    <property type="entry name" value="PRK15030.1"/>
    <property type="match status" value="1"/>
</dbReference>
<dbReference type="GO" id="GO:0005886">
    <property type="term" value="C:plasma membrane"/>
    <property type="evidence" value="ECO:0007669"/>
    <property type="project" value="UniProtKB-SubCell"/>
</dbReference>
<evidence type="ECO:0000256" key="11">
    <source>
        <dbReference type="SAM" id="SignalP"/>
    </source>
</evidence>
<comment type="similarity">
    <text evidence="2">Belongs to the membrane fusion protein (MFP) (TC 8.A.1) family.</text>
</comment>
<dbReference type="GO" id="GO:0022857">
    <property type="term" value="F:transmembrane transporter activity"/>
    <property type="evidence" value="ECO:0007669"/>
    <property type="project" value="InterPro"/>
</dbReference>
<dbReference type="InterPro" id="IPR058624">
    <property type="entry name" value="MdtA-like_HH"/>
</dbReference>
<protein>
    <submittedName>
        <fullName evidence="16">Membrane fusion protein, multidrug efflux system</fullName>
    </submittedName>
</protein>
<dbReference type="PANTHER" id="PTHR30158">
    <property type="entry name" value="ACRA/E-RELATED COMPONENT OF DRUG EFFLUX TRANSPORTER"/>
    <property type="match status" value="1"/>
</dbReference>